<dbReference type="OrthoDB" id="659408at2"/>
<accession>A0A2T3HQQ2</accession>
<evidence type="ECO:0000259" key="1">
    <source>
        <dbReference type="Pfam" id="PF12697"/>
    </source>
</evidence>
<organism evidence="2 3">
    <name type="scientific">Pedobacter yulinensis</name>
    <dbReference type="NCBI Taxonomy" id="2126353"/>
    <lineage>
        <taxon>Bacteria</taxon>
        <taxon>Pseudomonadati</taxon>
        <taxon>Bacteroidota</taxon>
        <taxon>Sphingobacteriia</taxon>
        <taxon>Sphingobacteriales</taxon>
        <taxon>Sphingobacteriaceae</taxon>
        <taxon>Pedobacter</taxon>
    </lineage>
</organism>
<protein>
    <submittedName>
        <fullName evidence="2">Alpha/beta hydrolase</fullName>
    </submittedName>
</protein>
<keyword evidence="3" id="KW-1185">Reference proteome</keyword>
<dbReference type="InterPro" id="IPR000073">
    <property type="entry name" value="AB_hydrolase_1"/>
</dbReference>
<gene>
    <name evidence="2" type="ORF">C7T94_01050</name>
</gene>
<dbReference type="AlphaFoldDB" id="A0A2T3HQQ2"/>
<evidence type="ECO:0000313" key="2">
    <source>
        <dbReference type="EMBL" id="PST84746.1"/>
    </source>
</evidence>
<comment type="caution">
    <text evidence="2">The sequence shown here is derived from an EMBL/GenBank/DDBJ whole genome shotgun (WGS) entry which is preliminary data.</text>
</comment>
<dbReference type="GO" id="GO:0016787">
    <property type="term" value="F:hydrolase activity"/>
    <property type="evidence" value="ECO:0007669"/>
    <property type="project" value="UniProtKB-KW"/>
</dbReference>
<evidence type="ECO:0000313" key="3">
    <source>
        <dbReference type="Proteomes" id="UP000240912"/>
    </source>
</evidence>
<dbReference type="RefSeq" id="WP_107212816.1">
    <property type="nucleotide sequence ID" value="NZ_KZ686268.1"/>
</dbReference>
<feature type="domain" description="AB hydrolase-1" evidence="1">
    <location>
        <begin position="4"/>
        <end position="199"/>
    </location>
</feature>
<reference evidence="2 3" key="1">
    <citation type="submission" date="2018-03" db="EMBL/GenBank/DDBJ databases">
        <authorList>
            <person name="Keele B.F."/>
        </authorList>
    </citation>
    <scope>NUCLEOTIDE SEQUENCE [LARGE SCALE GENOMIC DNA]</scope>
    <source>
        <strain evidence="2 3">YL28-9</strain>
    </source>
</reference>
<dbReference type="Gene3D" id="3.40.50.1820">
    <property type="entry name" value="alpha/beta hydrolase"/>
    <property type="match status" value="1"/>
</dbReference>
<dbReference type="InterPro" id="IPR029058">
    <property type="entry name" value="AB_hydrolase_fold"/>
</dbReference>
<dbReference type="EMBL" id="PYLS01000001">
    <property type="protein sequence ID" value="PST84746.1"/>
    <property type="molecule type" value="Genomic_DNA"/>
</dbReference>
<sequence>MNIYLISGLGADKRNFQKLDLAPHTCIHLDRIDVRTGEPLQDYAGRLVPFIDQTQPFALVGVSFGGLVAQELSRYVSCRKLIIISSIKTHHERGLLLRLTDVTALYRLVPTALLMRLNNFMVAWLFGVQRAEERRLLRQILDDTDPRFVQWAVPALLSWRNRVPQPGILHLHGTADRIFPARGMRNVGLISGGGHLMVYTHASHISLQIRAALNDSGAHDERRN</sequence>
<dbReference type="SUPFAM" id="SSF53474">
    <property type="entry name" value="alpha/beta-Hydrolases"/>
    <property type="match status" value="1"/>
</dbReference>
<dbReference type="Pfam" id="PF12697">
    <property type="entry name" value="Abhydrolase_6"/>
    <property type="match status" value="1"/>
</dbReference>
<proteinExistence type="predicted"/>
<name>A0A2T3HQQ2_9SPHI</name>
<dbReference type="Proteomes" id="UP000240912">
    <property type="component" value="Unassembled WGS sequence"/>
</dbReference>
<keyword evidence="2" id="KW-0378">Hydrolase</keyword>